<evidence type="ECO:0000313" key="2">
    <source>
        <dbReference type="EMBL" id="CDU23875.1"/>
    </source>
</evidence>
<sequence length="296" mass="30958">MSKRSRSDSELSSSSSSSGGSSVEAQTAAASTTKLPASRNLSNIGYRPPRGFEPVSFSTSSPFVQKKLSALNRQQVWAVRIPAGLSAAQLDGVVIDLPHDTADVKSASKPLGTIQVPITSSVDATTFNFFASVPSALKGKAKKAQSSANSQLIAMASENAAVEDASVASGQGAASELESLKLLVPAGDGSEAGKLVLAPVKVARCIHLSIASPAEASKAEKVKETSNRFEEKKLPQQPWHLLKANFKPAGAKGGEDSATEAASQVTEDKKEKKRKVKTEDGSKSKKPKKERLGSLE</sequence>
<name>A0A0F7S689_9BASI</name>
<reference evidence="4" key="3">
    <citation type="submission" date="2014-06" db="EMBL/GenBank/DDBJ databases">
        <authorList>
            <person name="Berkman P.J."/>
        </authorList>
    </citation>
    <scope>NUCLEOTIDE SEQUENCE [LARGE SCALE GENOMIC DNA]</scope>
</reference>
<dbReference type="EMBL" id="LK056664">
    <property type="protein sequence ID" value="CDU23875.1"/>
    <property type="molecule type" value="Genomic_DNA"/>
</dbReference>
<organism evidence="3 4">
    <name type="scientific">Sporisorium scitamineum</name>
    <dbReference type="NCBI Taxonomy" id="49012"/>
    <lineage>
        <taxon>Eukaryota</taxon>
        <taxon>Fungi</taxon>
        <taxon>Dikarya</taxon>
        <taxon>Basidiomycota</taxon>
        <taxon>Ustilaginomycotina</taxon>
        <taxon>Ustilaginomycetes</taxon>
        <taxon>Ustilaginales</taxon>
        <taxon>Ustilaginaceae</taxon>
        <taxon>Sporisorium</taxon>
    </lineage>
</organism>
<dbReference type="GO" id="GO:0000428">
    <property type="term" value="C:DNA-directed RNA polymerase complex"/>
    <property type="evidence" value="ECO:0007669"/>
    <property type="project" value="UniProtKB-KW"/>
</dbReference>
<gene>
    <name evidence="3" type="primary">SSCI42350.1</name>
    <name evidence="2" type="ORF">SPSC_02504</name>
</gene>
<keyword evidence="2" id="KW-0240">DNA-directed RNA polymerase</keyword>
<evidence type="ECO:0000313" key="4">
    <source>
        <dbReference type="Proteomes" id="UP000242770"/>
    </source>
</evidence>
<dbReference type="Gene3D" id="6.20.250.70">
    <property type="match status" value="1"/>
</dbReference>
<reference evidence="2" key="1">
    <citation type="submission" date="2014-06" db="EMBL/GenBank/DDBJ databases">
        <authorList>
            <person name="Ju J."/>
            <person name="Zhang J."/>
        </authorList>
    </citation>
    <scope>NUCLEOTIDE SEQUENCE</scope>
    <source>
        <strain evidence="2">SscI8</strain>
    </source>
</reference>
<dbReference type="EMBL" id="CCFA01002522">
    <property type="protein sequence ID" value="CDW97886.1"/>
    <property type="molecule type" value="Genomic_DNA"/>
</dbReference>
<feature type="compositionally biased region" description="Basic and acidic residues" evidence="1">
    <location>
        <begin position="217"/>
        <end position="234"/>
    </location>
</feature>
<keyword evidence="2" id="KW-0804">Transcription</keyword>
<dbReference type="AlphaFoldDB" id="A0A0F7S689"/>
<feature type="compositionally biased region" description="Polar residues" evidence="1">
    <location>
        <begin position="23"/>
        <end position="43"/>
    </location>
</feature>
<evidence type="ECO:0000256" key="1">
    <source>
        <dbReference type="SAM" id="MobiDB-lite"/>
    </source>
</evidence>
<proteinExistence type="predicted"/>
<feature type="region of interest" description="Disordered" evidence="1">
    <location>
        <begin position="1"/>
        <end position="46"/>
    </location>
</feature>
<feature type="region of interest" description="Disordered" evidence="1">
    <location>
        <begin position="216"/>
        <end position="296"/>
    </location>
</feature>
<accession>A0A0F7S689</accession>
<keyword evidence="4" id="KW-1185">Reference proteome</keyword>
<dbReference type="OrthoDB" id="76224at2759"/>
<evidence type="ECO:0000313" key="3">
    <source>
        <dbReference type="EMBL" id="CDW97886.1"/>
    </source>
</evidence>
<reference evidence="3" key="2">
    <citation type="submission" date="2014-06" db="EMBL/GenBank/DDBJ databases">
        <authorList>
            <person name="Berkman J.Paul."/>
        </authorList>
    </citation>
    <scope>NUCLEOTIDE SEQUENCE [LARGE SCALE GENOMIC DNA]</scope>
</reference>
<protein>
    <submittedName>
        <fullName evidence="2">Related to Rpa34-34 kD subunit of DNA-directed RNA polymerase I</fullName>
    </submittedName>
</protein>
<feature type="compositionally biased region" description="Low complexity" evidence="1">
    <location>
        <begin position="10"/>
        <end position="22"/>
    </location>
</feature>
<dbReference type="Proteomes" id="UP000242770">
    <property type="component" value="Unassembled WGS sequence"/>
</dbReference>